<dbReference type="SMART" id="SM00028">
    <property type="entry name" value="TPR"/>
    <property type="match status" value="2"/>
</dbReference>
<dbReference type="InterPro" id="IPR011990">
    <property type="entry name" value="TPR-like_helical_dom_sf"/>
</dbReference>
<protein>
    <recommendedName>
        <fullName evidence="3">Tetratricopeptide repeat protein</fullName>
    </recommendedName>
</protein>
<dbReference type="RefSeq" id="WP_149122178.1">
    <property type="nucleotide sequence ID" value="NZ_VTFL01000001.1"/>
</dbReference>
<feature type="repeat" description="TPR" evidence="1">
    <location>
        <begin position="189"/>
        <end position="222"/>
    </location>
</feature>
<organism evidence="2">
    <name type="scientific">Dictyoglomus thermophilum</name>
    <dbReference type="NCBI Taxonomy" id="14"/>
    <lineage>
        <taxon>Bacteria</taxon>
        <taxon>Pseudomonadati</taxon>
        <taxon>Dictyoglomota</taxon>
        <taxon>Dictyoglomia</taxon>
        <taxon>Dictyoglomales</taxon>
        <taxon>Dictyoglomaceae</taxon>
        <taxon>Dictyoglomus</taxon>
    </lineage>
</organism>
<dbReference type="Gene3D" id="1.25.40.10">
    <property type="entry name" value="Tetratricopeptide repeat domain"/>
    <property type="match status" value="1"/>
</dbReference>
<evidence type="ECO:0000313" key="2">
    <source>
        <dbReference type="EMBL" id="HGK22862.1"/>
    </source>
</evidence>
<evidence type="ECO:0000256" key="1">
    <source>
        <dbReference type="PROSITE-ProRule" id="PRU00339"/>
    </source>
</evidence>
<gene>
    <name evidence="2" type="ORF">ENU78_00175</name>
</gene>
<dbReference type="Pfam" id="PF13181">
    <property type="entry name" value="TPR_8"/>
    <property type="match status" value="2"/>
</dbReference>
<keyword evidence="1" id="KW-0802">TPR repeat</keyword>
<proteinExistence type="predicted"/>
<dbReference type="PANTHER" id="PTHR12558">
    <property type="entry name" value="CELL DIVISION CYCLE 16,23,27"/>
    <property type="match status" value="1"/>
</dbReference>
<dbReference type="SUPFAM" id="SSF48452">
    <property type="entry name" value="TPR-like"/>
    <property type="match status" value="1"/>
</dbReference>
<sequence length="245" mass="28720">MRRFFLFLLLFVFIIMNTFGVEFDSANRIFFEARRDRDVEKIKSLINSLESDKDLPKNSQLLTVLADSYLEYGLWGVEGKEKEKMYEKARSYAEKAIQIDPNNGRAWYIAGASIGRLAQYKGIVQSLFMLKDFDKYIGKAIEILNDPLYKTFALLAMGMRYRDVPWPLYNYEKAESYMKEALKYTPIYPNVYLELGYLYLKMGKKDFAKEMFLKVINSEPHPWLVKTHEESVKLAEKELEKLGGK</sequence>
<accession>A0A7V4DWN7</accession>
<dbReference type="EMBL" id="DTDV01000001">
    <property type="protein sequence ID" value="HGK22862.1"/>
    <property type="molecule type" value="Genomic_DNA"/>
</dbReference>
<evidence type="ECO:0008006" key="3">
    <source>
        <dbReference type="Google" id="ProtNLM"/>
    </source>
</evidence>
<reference evidence="2" key="1">
    <citation type="journal article" date="2020" name="mSystems">
        <title>Genome- and Community-Level Interaction Insights into Carbon Utilization and Element Cycling Functions of Hydrothermarchaeota in Hydrothermal Sediment.</title>
        <authorList>
            <person name="Zhou Z."/>
            <person name="Liu Y."/>
            <person name="Xu W."/>
            <person name="Pan J."/>
            <person name="Luo Z.H."/>
            <person name="Li M."/>
        </authorList>
    </citation>
    <scope>NUCLEOTIDE SEQUENCE [LARGE SCALE GENOMIC DNA]</scope>
    <source>
        <strain evidence="2">SpSt-70</strain>
    </source>
</reference>
<dbReference type="InterPro" id="IPR019734">
    <property type="entry name" value="TPR_rpt"/>
</dbReference>
<dbReference type="PANTHER" id="PTHR12558:SF13">
    <property type="entry name" value="CELL DIVISION CYCLE PROTEIN 27 HOMOLOG"/>
    <property type="match status" value="1"/>
</dbReference>
<comment type="caution">
    <text evidence="2">The sequence shown here is derived from an EMBL/GenBank/DDBJ whole genome shotgun (WGS) entry which is preliminary data.</text>
</comment>
<name>A0A7V4DWN7_DICTH</name>
<dbReference type="AlphaFoldDB" id="A0A7V4DWN7"/>
<dbReference type="PROSITE" id="PS50005">
    <property type="entry name" value="TPR"/>
    <property type="match status" value="1"/>
</dbReference>